<evidence type="ECO:0000313" key="1">
    <source>
        <dbReference type="EMBL" id="GKT50989.1"/>
    </source>
</evidence>
<gene>
    <name evidence="1" type="ORF">ColSpa_11170</name>
</gene>
<dbReference type="InterPro" id="IPR027417">
    <property type="entry name" value="P-loop_NTPase"/>
</dbReference>
<keyword evidence="2" id="KW-1185">Reference proteome</keyword>
<dbReference type="GeneID" id="73331972"/>
<dbReference type="AlphaFoldDB" id="A0AA37PEZ8"/>
<name>A0AA37PEZ8_9PEZI</name>
<reference evidence="1 2" key="1">
    <citation type="submission" date="2022-03" db="EMBL/GenBank/DDBJ databases">
        <title>Genome data of Colletotrichum spp.</title>
        <authorList>
            <person name="Utami Y.D."/>
            <person name="Hiruma K."/>
        </authorList>
    </citation>
    <scope>NUCLEOTIDE SEQUENCE [LARGE SCALE GENOMIC DNA]</scope>
    <source>
        <strain evidence="1 2">MAFF 239500</strain>
    </source>
</reference>
<sequence length="62" mass="7031">MHDIVRNEFTNNGHTVVMITHRLLSATENLRKNQDTIVLLSKGKIEKVGEFQDVLGIDKITV</sequence>
<accession>A0AA37PEZ8</accession>
<protein>
    <submittedName>
        <fullName evidence="1">Uncharacterized protein</fullName>
    </submittedName>
</protein>
<dbReference type="Proteomes" id="UP001055115">
    <property type="component" value="Unassembled WGS sequence"/>
</dbReference>
<comment type="caution">
    <text evidence="1">The sequence shown here is derived from an EMBL/GenBank/DDBJ whole genome shotgun (WGS) entry which is preliminary data.</text>
</comment>
<dbReference type="RefSeq" id="XP_049133339.1">
    <property type="nucleotide sequence ID" value="XM_049277382.1"/>
</dbReference>
<dbReference type="Gene3D" id="3.40.50.300">
    <property type="entry name" value="P-loop containing nucleotide triphosphate hydrolases"/>
    <property type="match status" value="1"/>
</dbReference>
<proteinExistence type="predicted"/>
<organism evidence="1 2">
    <name type="scientific">Colletotrichum spaethianum</name>
    <dbReference type="NCBI Taxonomy" id="700344"/>
    <lineage>
        <taxon>Eukaryota</taxon>
        <taxon>Fungi</taxon>
        <taxon>Dikarya</taxon>
        <taxon>Ascomycota</taxon>
        <taxon>Pezizomycotina</taxon>
        <taxon>Sordariomycetes</taxon>
        <taxon>Hypocreomycetidae</taxon>
        <taxon>Glomerellales</taxon>
        <taxon>Glomerellaceae</taxon>
        <taxon>Colletotrichum</taxon>
        <taxon>Colletotrichum spaethianum species complex</taxon>
    </lineage>
</organism>
<dbReference type="EMBL" id="BQXU01000043">
    <property type="protein sequence ID" value="GKT50989.1"/>
    <property type="molecule type" value="Genomic_DNA"/>
</dbReference>
<evidence type="ECO:0000313" key="2">
    <source>
        <dbReference type="Proteomes" id="UP001055115"/>
    </source>
</evidence>